<dbReference type="AlphaFoldDB" id="A0A6J4UKT9"/>
<accession>A0A6J4UKT9</accession>
<gene>
    <name evidence="1" type="ORF">AVDCRST_MAG43-1162</name>
</gene>
<protein>
    <submittedName>
        <fullName evidence="1">Uncharacterized protein</fullName>
    </submittedName>
</protein>
<sequence>MCVQFSPILQPSSNHRYHLHVYYQGDPLLSGSAAFEFMFGAGL</sequence>
<organism evidence="1">
    <name type="scientific">uncultured Thermomicrobiales bacterium</name>
    <dbReference type="NCBI Taxonomy" id="1645740"/>
    <lineage>
        <taxon>Bacteria</taxon>
        <taxon>Pseudomonadati</taxon>
        <taxon>Thermomicrobiota</taxon>
        <taxon>Thermomicrobia</taxon>
        <taxon>Thermomicrobiales</taxon>
        <taxon>environmental samples</taxon>
    </lineage>
</organism>
<proteinExistence type="predicted"/>
<reference evidence="1" key="1">
    <citation type="submission" date="2020-02" db="EMBL/GenBank/DDBJ databases">
        <authorList>
            <person name="Meier V. D."/>
        </authorList>
    </citation>
    <scope>NUCLEOTIDE SEQUENCE</scope>
    <source>
        <strain evidence="1">AVDCRST_MAG43</strain>
    </source>
</reference>
<evidence type="ECO:0000313" key="1">
    <source>
        <dbReference type="EMBL" id="CAA9552215.1"/>
    </source>
</evidence>
<name>A0A6J4UKT9_9BACT</name>
<dbReference type="EMBL" id="CADCWI010000059">
    <property type="protein sequence ID" value="CAA9552215.1"/>
    <property type="molecule type" value="Genomic_DNA"/>
</dbReference>